<proteinExistence type="predicted"/>
<dbReference type="SMART" id="SM01111">
    <property type="entry name" value="CVNH"/>
    <property type="match status" value="1"/>
</dbReference>
<dbReference type="Proteomes" id="UP000593594">
    <property type="component" value="Chromosome"/>
</dbReference>
<accession>A0A7S8C3G0</accession>
<dbReference type="InterPro" id="IPR011058">
    <property type="entry name" value="Cyanovirin-N"/>
</dbReference>
<dbReference type="EMBL" id="CP058214">
    <property type="protein sequence ID" value="QPC42685.1"/>
    <property type="molecule type" value="Genomic_DNA"/>
</dbReference>
<keyword evidence="4" id="KW-1185">Reference proteome</keyword>
<dbReference type="Pfam" id="PF08881">
    <property type="entry name" value="CVNH"/>
    <property type="match status" value="1"/>
</dbReference>
<dbReference type="Gene3D" id="2.30.60.10">
    <property type="entry name" value="Cyanovirin-N"/>
    <property type="match status" value="3"/>
</dbReference>
<feature type="signal peptide" evidence="1">
    <location>
        <begin position="1"/>
        <end position="27"/>
    </location>
</feature>
<protein>
    <recommendedName>
        <fullName evidence="2">Cyanovirin-N domain-containing protein</fullName>
    </recommendedName>
</protein>
<evidence type="ECO:0000256" key="1">
    <source>
        <dbReference type="SAM" id="SignalP"/>
    </source>
</evidence>
<gene>
    <name evidence="3" type="ORF">HW532_08210</name>
</gene>
<evidence type="ECO:0000259" key="2">
    <source>
        <dbReference type="SMART" id="SM01111"/>
    </source>
</evidence>
<keyword evidence="1" id="KW-0732">Signal</keyword>
<feature type="domain" description="Cyanovirin-N" evidence="2">
    <location>
        <begin position="97"/>
        <end position="206"/>
    </location>
</feature>
<dbReference type="InterPro" id="IPR036673">
    <property type="entry name" value="Cyanovirin-N_sf"/>
</dbReference>
<dbReference type="RefSeq" id="WP_213163922.1">
    <property type="nucleotide sequence ID" value="NZ_CP058214.1"/>
</dbReference>
<dbReference type="AlphaFoldDB" id="A0A7S8C3G0"/>
<organism evidence="3 4">
    <name type="scientific">Kaustia mangrovi</name>
    <dbReference type="NCBI Taxonomy" id="2593653"/>
    <lineage>
        <taxon>Bacteria</taxon>
        <taxon>Pseudomonadati</taxon>
        <taxon>Pseudomonadota</taxon>
        <taxon>Alphaproteobacteria</taxon>
        <taxon>Hyphomicrobiales</taxon>
        <taxon>Parvibaculaceae</taxon>
        <taxon>Kaustia</taxon>
    </lineage>
</organism>
<dbReference type="KEGG" id="kmn:HW532_08210"/>
<evidence type="ECO:0000313" key="4">
    <source>
        <dbReference type="Proteomes" id="UP000593594"/>
    </source>
</evidence>
<dbReference type="SUPFAM" id="SSF51322">
    <property type="entry name" value="Cyanovirin-N"/>
    <property type="match status" value="2"/>
</dbReference>
<reference evidence="3 4" key="1">
    <citation type="submission" date="2020-06" db="EMBL/GenBank/DDBJ databases">
        <title>Genome sequence of 2 isolates from Red Sea Mangroves.</title>
        <authorList>
            <person name="Sefrji F."/>
            <person name="Michoud G."/>
            <person name="Merlino G."/>
            <person name="Daffonchio D."/>
        </authorList>
    </citation>
    <scope>NUCLEOTIDE SEQUENCE [LARGE SCALE GENOMIC DNA]</scope>
    <source>
        <strain evidence="3 4">R1DC25</strain>
    </source>
</reference>
<evidence type="ECO:0000313" key="3">
    <source>
        <dbReference type="EMBL" id="QPC42685.1"/>
    </source>
</evidence>
<sequence length="207" mass="23320">MTLFRTLAVFAAALVVGAVGLSSTGHARVPGSYQQTCRDIRIVNVGSSDAQLIAQCRKRNGKWNKSSIAYKRCRSDIYNDNGKLRCDERGKPLPRGSWQETCRDADIRGNTLTARCRTRSGDMRKTSINYRQCRSEIYNDDGHLRCKGAGRMPGGSWKETCRNARLDGNKLHAVCQKRDGSWRKTDIKYNKCKNDRVMNDNGHLKCG</sequence>
<feature type="chain" id="PRO_5033059257" description="Cyanovirin-N domain-containing protein" evidence="1">
    <location>
        <begin position="28"/>
        <end position="207"/>
    </location>
</feature>
<name>A0A7S8C3G0_9HYPH</name>